<dbReference type="GO" id="GO:0004553">
    <property type="term" value="F:hydrolase activity, hydrolyzing O-glycosyl compounds"/>
    <property type="evidence" value="ECO:0007669"/>
    <property type="project" value="InterPro"/>
</dbReference>
<dbReference type="InterPro" id="IPR003961">
    <property type="entry name" value="FN3_dom"/>
</dbReference>
<organism evidence="2 3">
    <name type="scientific">Blautia obeum A2-162</name>
    <dbReference type="NCBI Taxonomy" id="657314"/>
    <lineage>
        <taxon>Bacteria</taxon>
        <taxon>Bacillati</taxon>
        <taxon>Bacillota</taxon>
        <taxon>Clostridia</taxon>
        <taxon>Lachnospirales</taxon>
        <taxon>Lachnospiraceae</taxon>
        <taxon>Blautia</taxon>
    </lineage>
</organism>
<sequence>MTERNDVRGFRTGRKNSLKIFIALLFALFFILFCGNMTTVHAESKAKGQIVMSIEKATIGQGFIMEPQYVDFYEGDTLATITVRQLTKLGRRYNYDGRIQSGFYLSEISDPGRGAINVPDYIREIMQKKNLKLYEKDNTPEYLGEKDYCAQSGWVYDYNGVQPNVSSCDVQPTDGSVFQWKFTMVTYGLDVEGDTEYFSQNGLEKPDRVRLNKILAEVRKNSAVLNDPEVKNSYERCLKLTMNLRTSRTDLLADMNVLRKALSWNTIRDVEYYGNQQQECTVQNGTPEDKIPYISQAGIVLRATKNNGTVAFNPVWHCSEKYTPDVAGDYEFYPEIPDVYKLAEDEKLPKFTVHVRKLGDVNKDGQVTESDIEALLKNRYFGNEEEVSSDESEAVGDLNFDQKINMQDYSLLSGALSSSDIHTEDDGRIVLKFSQSDCKAGDKVMAALLLYSGSIDTVGINLNLAGVRDLSIECHQDFQMEYQKTDADKNRMFVMLGRRTKGALRAQSIQGISIATVSFTCTKDGDPALSFDNTGDVLSEGQSVLGYGNGNKVTFSTSANYGKDTRFLFQLNDGRVRTGQISDQEISEDGIYMKLVEVAFRASDAENTEQNHVRIRAQLPEGADLVIGRTLKNGEIKDPLTLKENVYYAEGDVGCFVLGQSAQREECALYGILTDAAGNKTVYKFKIERKGYKKATCAYGSKTPLLIDGWNRENPEILSAKWNLEEAELKGWDENGDPTQLYVDMPVNDSSQKLYYKADTETTGTLYAKEAGEYWLEIKDSAGETRGKMRLVAQYPYEAADYYISRAKEISLDVGDYNASVSDQLFTYKDMIDKVQRIQTRYPQNLPLYFDGMGRYTVSETSERATDEEGYELSADFLRTDVVNELRRGIAEIRPVLEKNKYVPPVEPTVKPDVTPDKKDVSFTGSNVISREFAKKSFNLGIRSDSNGKVTYASSNKKVATVSASGKITMKSMGSTVITVRTAETSSFKAGIRKITVNLTPKKTSLSSVKSSKKKTLTIRWKKAKNISGYQIQYATSKNFKGAKTVKASAKAISGTAKKLKSKKTYYVRIRTFKKAYGKTVYSGWSKVKKAKVK</sequence>
<dbReference type="Gene3D" id="2.60.40.10">
    <property type="entry name" value="Immunoglobulins"/>
    <property type="match status" value="1"/>
</dbReference>
<dbReference type="PATRIC" id="fig|657314.3.peg.2080"/>
<dbReference type="SUPFAM" id="SSF49265">
    <property type="entry name" value="Fibronectin type III"/>
    <property type="match status" value="1"/>
</dbReference>
<keyword evidence="3" id="KW-1185">Reference proteome</keyword>
<name>D4LS11_9FIRM</name>
<reference evidence="2 3" key="2">
    <citation type="submission" date="2010-03" db="EMBL/GenBank/DDBJ databases">
        <authorList>
            <person name="Pajon A."/>
        </authorList>
    </citation>
    <scope>NUCLEOTIDE SEQUENCE [LARGE SCALE GENOMIC DNA]</scope>
    <source>
        <strain evidence="2 3">A2-162</strain>
    </source>
</reference>
<gene>
    <name evidence="2" type="ORF">CK5_22230</name>
</gene>
<evidence type="ECO:0000313" key="2">
    <source>
        <dbReference type="EMBL" id="CBL23569.1"/>
    </source>
</evidence>
<dbReference type="InterPro" id="IPR002105">
    <property type="entry name" value="Dockerin_1_rpt"/>
</dbReference>
<dbReference type="InterPro" id="IPR008964">
    <property type="entry name" value="Invasin/intimin_cell_adhesion"/>
</dbReference>
<dbReference type="EMBL" id="FP929054">
    <property type="protein sequence ID" value="CBL23569.1"/>
    <property type="molecule type" value="Genomic_DNA"/>
</dbReference>
<dbReference type="HOGENOM" id="CLU_284102_0_0_9"/>
<accession>D4LS11</accession>
<dbReference type="PROSITE" id="PS00018">
    <property type="entry name" value="EF_HAND_1"/>
    <property type="match status" value="1"/>
</dbReference>
<dbReference type="InterPro" id="IPR036116">
    <property type="entry name" value="FN3_sf"/>
</dbReference>
<dbReference type="PROSITE" id="PS50853">
    <property type="entry name" value="FN3"/>
    <property type="match status" value="1"/>
</dbReference>
<dbReference type="Gene3D" id="1.10.1330.10">
    <property type="entry name" value="Dockerin domain"/>
    <property type="match status" value="1"/>
</dbReference>
<dbReference type="SUPFAM" id="SSF63446">
    <property type="entry name" value="Type I dockerin domain"/>
    <property type="match status" value="1"/>
</dbReference>
<dbReference type="InterPro" id="IPR036439">
    <property type="entry name" value="Dockerin_dom_sf"/>
</dbReference>
<dbReference type="GO" id="GO:0000272">
    <property type="term" value="P:polysaccharide catabolic process"/>
    <property type="evidence" value="ECO:0007669"/>
    <property type="project" value="InterPro"/>
</dbReference>
<feature type="domain" description="Fibronectin type-III" evidence="1">
    <location>
        <begin position="1002"/>
        <end position="1094"/>
    </location>
</feature>
<evidence type="ECO:0000313" key="3">
    <source>
        <dbReference type="Proteomes" id="UP000008955"/>
    </source>
</evidence>
<proteinExistence type="predicted"/>
<dbReference type="Pfam" id="PF02368">
    <property type="entry name" value="Big_2"/>
    <property type="match status" value="1"/>
</dbReference>
<evidence type="ECO:0000259" key="1">
    <source>
        <dbReference type="PROSITE" id="PS50853"/>
    </source>
</evidence>
<dbReference type="SUPFAM" id="SSF49373">
    <property type="entry name" value="Invasin/intimin cell-adhesion fragments"/>
    <property type="match status" value="1"/>
</dbReference>
<dbReference type="InterPro" id="IPR018247">
    <property type="entry name" value="EF_Hand_1_Ca_BS"/>
</dbReference>
<dbReference type="InterPro" id="IPR003343">
    <property type="entry name" value="Big_2"/>
</dbReference>
<dbReference type="RefSeq" id="WP_015542382.1">
    <property type="nucleotide sequence ID" value="NC_021022.1"/>
</dbReference>
<dbReference type="Proteomes" id="UP000008955">
    <property type="component" value="Chromosome"/>
</dbReference>
<protein>
    <submittedName>
        <fullName evidence="2">Bacterial Ig-like domain (Group 2)./Fibronectin type III domain</fullName>
    </submittedName>
</protein>
<dbReference type="Gene3D" id="2.60.40.1080">
    <property type="match status" value="1"/>
</dbReference>
<dbReference type="Pfam" id="PF00404">
    <property type="entry name" value="Dockerin_1"/>
    <property type="match status" value="1"/>
</dbReference>
<reference evidence="2 3" key="1">
    <citation type="submission" date="2010-03" db="EMBL/GenBank/DDBJ databases">
        <title>The genome sequence of Ruminococcus obeum A2-162.</title>
        <authorList>
            <consortium name="metaHIT consortium -- http://www.metahit.eu/"/>
            <person name="Pajon A."/>
            <person name="Turner K."/>
            <person name="Parkhill J."/>
            <person name="Duncan S."/>
            <person name="Flint H."/>
        </authorList>
    </citation>
    <scope>NUCLEOTIDE SEQUENCE [LARGE SCALE GENOMIC DNA]</scope>
    <source>
        <strain evidence="2 3">A2-162</strain>
    </source>
</reference>
<dbReference type="KEGG" id="rob:CK5_22230"/>
<dbReference type="AlphaFoldDB" id="D4LS11"/>
<dbReference type="SMART" id="SM00635">
    <property type="entry name" value="BID_2"/>
    <property type="match status" value="1"/>
</dbReference>
<dbReference type="InterPro" id="IPR013783">
    <property type="entry name" value="Ig-like_fold"/>
</dbReference>